<sequence length="174" mass="19406">MLVLMLTLMNFYNDYLLYKTVENGNKPELKVREDKIVPRLQILASLIEIFQPDVTDIANYHVVTGEHGSGKTTMSVIAAQKIGQGVIYVNIKGNIKDLKDLGKVLGKAINFKESVSLMGHLTRKIIGLDSTAAAYKKKYKKLPVLVFDNISALDKSHSEILDLLQENAKEVSMN</sequence>
<keyword evidence="2" id="KW-1185">Reference proteome</keyword>
<evidence type="ECO:0000313" key="1">
    <source>
        <dbReference type="EMBL" id="CAG8564621.1"/>
    </source>
</evidence>
<reference evidence="1 2" key="1">
    <citation type="submission" date="2021-06" db="EMBL/GenBank/DDBJ databases">
        <authorList>
            <person name="Kallberg Y."/>
            <person name="Tangrot J."/>
            <person name="Rosling A."/>
        </authorList>
    </citation>
    <scope>NUCLEOTIDE SEQUENCE [LARGE SCALE GENOMIC DNA]</scope>
    <source>
        <strain evidence="1 2">120-4 pot B 10/14</strain>
    </source>
</reference>
<name>A0ABN7UCU3_GIGMA</name>
<organism evidence="1 2">
    <name type="scientific">Gigaspora margarita</name>
    <dbReference type="NCBI Taxonomy" id="4874"/>
    <lineage>
        <taxon>Eukaryota</taxon>
        <taxon>Fungi</taxon>
        <taxon>Fungi incertae sedis</taxon>
        <taxon>Mucoromycota</taxon>
        <taxon>Glomeromycotina</taxon>
        <taxon>Glomeromycetes</taxon>
        <taxon>Diversisporales</taxon>
        <taxon>Gigasporaceae</taxon>
        <taxon>Gigaspora</taxon>
    </lineage>
</organism>
<proteinExistence type="predicted"/>
<dbReference type="Proteomes" id="UP000789901">
    <property type="component" value="Unassembled WGS sequence"/>
</dbReference>
<accession>A0ABN7UCU3</accession>
<protein>
    <submittedName>
        <fullName evidence="1">35727_t:CDS:1</fullName>
    </submittedName>
</protein>
<gene>
    <name evidence="1" type="ORF">GMARGA_LOCUS5186</name>
</gene>
<evidence type="ECO:0000313" key="2">
    <source>
        <dbReference type="Proteomes" id="UP000789901"/>
    </source>
</evidence>
<dbReference type="InterPro" id="IPR027417">
    <property type="entry name" value="P-loop_NTPase"/>
</dbReference>
<dbReference type="SUPFAM" id="SSF52540">
    <property type="entry name" value="P-loop containing nucleoside triphosphate hydrolases"/>
    <property type="match status" value="1"/>
</dbReference>
<dbReference type="Gene3D" id="3.40.50.300">
    <property type="entry name" value="P-loop containing nucleotide triphosphate hydrolases"/>
    <property type="match status" value="1"/>
</dbReference>
<comment type="caution">
    <text evidence="1">The sequence shown here is derived from an EMBL/GenBank/DDBJ whole genome shotgun (WGS) entry which is preliminary data.</text>
</comment>
<dbReference type="EMBL" id="CAJVQB010002164">
    <property type="protein sequence ID" value="CAG8564621.1"/>
    <property type="molecule type" value="Genomic_DNA"/>
</dbReference>